<reference evidence="11 12" key="1">
    <citation type="journal article" date="2011" name="J. Bacteriol.">
        <title>Genome sequence of the verrucomicrobium Opitutus terrae PB90-1, an abundant inhabitant of rice paddy soil ecosystems.</title>
        <authorList>
            <person name="van Passel M.W."/>
            <person name="Kant R."/>
            <person name="Palva A."/>
            <person name="Copeland A."/>
            <person name="Lucas S."/>
            <person name="Lapidus A."/>
            <person name="Glavina del Rio T."/>
            <person name="Pitluck S."/>
            <person name="Goltsman E."/>
            <person name="Clum A."/>
            <person name="Sun H."/>
            <person name="Schmutz J."/>
            <person name="Larimer F.W."/>
            <person name="Land M.L."/>
            <person name="Hauser L."/>
            <person name="Kyrpides N."/>
            <person name="Mikhailova N."/>
            <person name="Richardson P.P."/>
            <person name="Janssen P.H."/>
            <person name="de Vos W.M."/>
            <person name="Smidt H."/>
        </authorList>
    </citation>
    <scope>NUCLEOTIDE SEQUENCE [LARGE SCALE GENOMIC DNA]</scope>
    <source>
        <strain evidence="12">DSM 11246 / JCM 15787 / PB90-1</strain>
    </source>
</reference>
<evidence type="ECO:0000256" key="6">
    <source>
        <dbReference type="ARBA" id="ARBA00023136"/>
    </source>
</evidence>
<comment type="similarity">
    <text evidence="2">Belongs to the MotB family.</text>
</comment>
<feature type="compositionally biased region" description="Polar residues" evidence="7">
    <location>
        <begin position="64"/>
        <end position="74"/>
    </location>
</feature>
<evidence type="ECO:0000256" key="2">
    <source>
        <dbReference type="ARBA" id="ARBA00008914"/>
    </source>
</evidence>
<feature type="compositionally biased region" description="Low complexity" evidence="7">
    <location>
        <begin position="250"/>
        <end position="266"/>
    </location>
</feature>
<dbReference type="eggNOG" id="COG1360">
    <property type="taxonomic scope" value="Bacteria"/>
</dbReference>
<dbReference type="Pfam" id="PF13677">
    <property type="entry name" value="MotB_plug"/>
    <property type="match status" value="1"/>
</dbReference>
<evidence type="ECO:0000256" key="7">
    <source>
        <dbReference type="SAM" id="MobiDB-lite"/>
    </source>
</evidence>
<evidence type="ECO:0000313" key="11">
    <source>
        <dbReference type="EMBL" id="ACB73690.1"/>
    </source>
</evidence>
<gene>
    <name evidence="11" type="ordered locus">Oter_0400</name>
</gene>
<feature type="compositionally biased region" description="Polar residues" evidence="7">
    <location>
        <begin position="230"/>
        <end position="240"/>
    </location>
</feature>
<dbReference type="Pfam" id="PF00691">
    <property type="entry name" value="OmpA"/>
    <property type="match status" value="1"/>
</dbReference>
<organism evidence="11 12">
    <name type="scientific">Opitutus terrae (strain DSM 11246 / JCM 15787 / PB90-1)</name>
    <dbReference type="NCBI Taxonomy" id="452637"/>
    <lineage>
        <taxon>Bacteria</taxon>
        <taxon>Pseudomonadati</taxon>
        <taxon>Verrucomicrobiota</taxon>
        <taxon>Opitutia</taxon>
        <taxon>Opitutales</taxon>
        <taxon>Opitutaceae</taxon>
        <taxon>Opitutus</taxon>
    </lineage>
</organism>
<protein>
    <submittedName>
        <fullName evidence="11">OmpA/MotB domain protein</fullName>
    </submittedName>
</protein>
<evidence type="ECO:0000259" key="9">
    <source>
        <dbReference type="Pfam" id="PF00691"/>
    </source>
</evidence>
<dbReference type="InterPro" id="IPR006665">
    <property type="entry name" value="OmpA-like"/>
</dbReference>
<evidence type="ECO:0000256" key="1">
    <source>
        <dbReference type="ARBA" id="ARBA00004162"/>
    </source>
</evidence>
<keyword evidence="5 8" id="KW-1133">Transmembrane helix</keyword>
<dbReference type="OrthoDB" id="9809186at2"/>
<dbReference type="InterPro" id="IPR025713">
    <property type="entry name" value="MotB-like_N_dom"/>
</dbReference>
<feature type="transmembrane region" description="Helical" evidence="8">
    <location>
        <begin position="12"/>
        <end position="34"/>
    </location>
</feature>
<evidence type="ECO:0000313" key="12">
    <source>
        <dbReference type="Proteomes" id="UP000007013"/>
    </source>
</evidence>
<accession>B1ZR23</accession>
<dbReference type="Proteomes" id="UP000007013">
    <property type="component" value="Chromosome"/>
</dbReference>
<dbReference type="STRING" id="452637.Oter_0400"/>
<keyword evidence="3" id="KW-1003">Cell membrane</keyword>
<comment type="subcellular location">
    <subcellularLocation>
        <location evidence="1">Cell membrane</location>
        <topology evidence="1">Single-pass membrane protein</topology>
    </subcellularLocation>
</comment>
<dbReference type="EMBL" id="CP001032">
    <property type="protein sequence ID" value="ACB73690.1"/>
    <property type="molecule type" value="Genomic_DNA"/>
</dbReference>
<dbReference type="RefSeq" id="WP_012373228.1">
    <property type="nucleotide sequence ID" value="NC_010571.1"/>
</dbReference>
<dbReference type="SUPFAM" id="SSF103088">
    <property type="entry name" value="OmpA-like"/>
    <property type="match status" value="1"/>
</dbReference>
<dbReference type="Gene3D" id="3.30.1330.60">
    <property type="entry name" value="OmpA-like domain"/>
    <property type="match status" value="1"/>
</dbReference>
<keyword evidence="4 8" id="KW-0812">Transmembrane</keyword>
<evidence type="ECO:0000256" key="5">
    <source>
        <dbReference type="ARBA" id="ARBA00022989"/>
    </source>
</evidence>
<dbReference type="PANTHER" id="PTHR30329:SF21">
    <property type="entry name" value="LIPOPROTEIN YIAD-RELATED"/>
    <property type="match status" value="1"/>
</dbReference>
<proteinExistence type="inferred from homology"/>
<dbReference type="KEGG" id="ote:Oter_0400"/>
<feature type="region of interest" description="Disordered" evidence="7">
    <location>
        <begin position="64"/>
        <end position="85"/>
    </location>
</feature>
<evidence type="ECO:0000259" key="10">
    <source>
        <dbReference type="Pfam" id="PF13677"/>
    </source>
</evidence>
<evidence type="ECO:0000256" key="8">
    <source>
        <dbReference type="SAM" id="Phobius"/>
    </source>
</evidence>
<feature type="region of interest" description="Disordered" evidence="7">
    <location>
        <begin position="220"/>
        <end position="266"/>
    </location>
</feature>
<dbReference type="GO" id="GO:0005886">
    <property type="term" value="C:plasma membrane"/>
    <property type="evidence" value="ECO:0007669"/>
    <property type="project" value="UniProtKB-SubCell"/>
</dbReference>
<dbReference type="HOGENOM" id="CLU_016890_3_1_0"/>
<name>B1ZR23_OPITP</name>
<dbReference type="InterPro" id="IPR050330">
    <property type="entry name" value="Bact_OuterMem_StrucFunc"/>
</dbReference>
<dbReference type="AlphaFoldDB" id="B1ZR23"/>
<dbReference type="InterPro" id="IPR036737">
    <property type="entry name" value="OmpA-like_sf"/>
</dbReference>
<dbReference type="PANTHER" id="PTHR30329">
    <property type="entry name" value="STATOR ELEMENT OF FLAGELLAR MOTOR COMPLEX"/>
    <property type="match status" value="1"/>
</dbReference>
<keyword evidence="12" id="KW-1185">Reference proteome</keyword>
<feature type="domain" description="OmpA-like" evidence="9">
    <location>
        <begin position="138"/>
        <end position="233"/>
    </location>
</feature>
<evidence type="ECO:0000256" key="3">
    <source>
        <dbReference type="ARBA" id="ARBA00022475"/>
    </source>
</evidence>
<feature type="domain" description="Motility protein B-like N-terminal" evidence="10">
    <location>
        <begin position="5"/>
        <end position="53"/>
    </location>
</feature>
<evidence type="ECO:0000256" key="4">
    <source>
        <dbReference type="ARBA" id="ARBA00022692"/>
    </source>
</evidence>
<sequence>MARKKAAAGHGGAWKVAYADFVTAMMALFMVLWISAQDQKILIATSQYFQNPFQAPMLAASGVLPSNSQSSRSQGPDKGERQRAKHNQMEMAFLNSVASDFYKTLRLDQDITDKPIEIQVTADGLRLTVFDRARKPVFVGNTAEFTEWGRFVMQNLSWTVDRHKFRVTIDGHTKAQLDLGPGEYTPWELSADRANAARRALVHYAVDPALIDRVTGYADTRPVEGESPEAESNQRITLSLSLGKRPSEPAPTQSPSTSSAPPASAP</sequence>
<keyword evidence="6 8" id="KW-0472">Membrane</keyword>